<evidence type="ECO:0008006" key="3">
    <source>
        <dbReference type="Google" id="ProtNLM"/>
    </source>
</evidence>
<dbReference type="Proteomes" id="UP001183202">
    <property type="component" value="Unassembled WGS sequence"/>
</dbReference>
<protein>
    <recommendedName>
        <fullName evidence="3">4Fe-4S ferredoxin-type domain-containing protein</fullName>
    </recommendedName>
</protein>
<reference evidence="2" key="1">
    <citation type="submission" date="2023-07" db="EMBL/GenBank/DDBJ databases">
        <title>30 novel species of actinomycetes from the DSMZ collection.</title>
        <authorList>
            <person name="Nouioui I."/>
        </authorList>
    </citation>
    <scope>NUCLEOTIDE SEQUENCE [LARGE SCALE GENOMIC DNA]</scope>
    <source>
        <strain evidence="2">DSM 45834</strain>
    </source>
</reference>
<comment type="caution">
    <text evidence="1">The sequence shown here is derived from an EMBL/GenBank/DDBJ whole genome shotgun (WGS) entry which is preliminary data.</text>
</comment>
<organism evidence="1 2">
    <name type="scientific">Pseudonocardia charpentierae</name>
    <dbReference type="NCBI Taxonomy" id="3075545"/>
    <lineage>
        <taxon>Bacteria</taxon>
        <taxon>Bacillati</taxon>
        <taxon>Actinomycetota</taxon>
        <taxon>Actinomycetes</taxon>
        <taxon>Pseudonocardiales</taxon>
        <taxon>Pseudonocardiaceae</taxon>
        <taxon>Pseudonocardia</taxon>
    </lineage>
</organism>
<evidence type="ECO:0000313" key="2">
    <source>
        <dbReference type="Proteomes" id="UP001183202"/>
    </source>
</evidence>
<dbReference type="RefSeq" id="WP_311559100.1">
    <property type="nucleotide sequence ID" value="NZ_JAVREJ010000019.1"/>
</dbReference>
<dbReference type="EMBL" id="JAVREJ010000019">
    <property type="protein sequence ID" value="MDT0352597.1"/>
    <property type="molecule type" value="Genomic_DNA"/>
</dbReference>
<proteinExistence type="predicted"/>
<gene>
    <name evidence="1" type="ORF">RM445_24025</name>
</gene>
<sequence>MATIWCSHSTREMDRFLCPAPCGAMHVRCTGCGAAVGGCPFESEGLHERLVATLGAQLPCAAEWQVLELAEIVERGGHAGRVRTLTTALAESGLAVRC</sequence>
<accession>A0ABU2NF56</accession>
<evidence type="ECO:0000313" key="1">
    <source>
        <dbReference type="EMBL" id="MDT0352597.1"/>
    </source>
</evidence>
<name>A0ABU2NF56_9PSEU</name>
<keyword evidence="2" id="KW-1185">Reference proteome</keyword>